<dbReference type="GO" id="GO:0120010">
    <property type="term" value="P:intermembrane phospholipid transfer"/>
    <property type="evidence" value="ECO:0007669"/>
    <property type="project" value="TreeGrafter"/>
</dbReference>
<reference evidence="4 5" key="1">
    <citation type="submission" date="2017-06" db="EMBL/GenBank/DDBJ databases">
        <title>Draft genome of Pseudomonas nitroreducens DF05.</title>
        <authorList>
            <person name="Iyer R."/>
        </authorList>
    </citation>
    <scope>NUCLEOTIDE SEQUENCE [LARGE SCALE GENOMIC DNA]</scope>
    <source>
        <strain evidence="4 5">DF05</strain>
    </source>
</reference>
<sequence length="270" mass="31033">MPLRHSWTLALLLACGLAQAETPQPVKTPTNIQFDMAPDDDGFKHPLDALKFNPGLDQREFERATFDALNVYDPWESWNRRVYHFNYRFDDWVFLPVVHGYEYVTPRFVRTGVSNFFSNLGEVTTLLNNVGQLKPERAANSTARLLFNTILGIGGLWDPASAMGLPKISEDFGQTLGYWGVPEGPYLMLPILGPSNLRDTGGLATDFVAAREVNYLNYSDLSSDYWELPVLEIIDKRYSNSFRYGQMNTPFEYEKLRYFYTEARRLQIQE</sequence>
<evidence type="ECO:0000256" key="3">
    <source>
        <dbReference type="SAM" id="SignalP"/>
    </source>
</evidence>
<accession>A0A246FDX2</accession>
<protein>
    <submittedName>
        <fullName evidence="4">ABC transporter</fullName>
    </submittedName>
</protein>
<keyword evidence="2 3" id="KW-0732">Signal</keyword>
<comment type="caution">
    <text evidence="4">The sequence shown here is derived from an EMBL/GenBank/DDBJ whole genome shotgun (WGS) entry which is preliminary data.</text>
</comment>
<dbReference type="InterPro" id="IPR007428">
    <property type="entry name" value="MlaA"/>
</dbReference>
<dbReference type="Proteomes" id="UP000198145">
    <property type="component" value="Unassembled WGS sequence"/>
</dbReference>
<dbReference type="PANTHER" id="PTHR30035">
    <property type="entry name" value="LIPOPROTEIN VACJ-RELATED"/>
    <property type="match status" value="1"/>
</dbReference>
<dbReference type="AlphaFoldDB" id="A0A246FDX2"/>
<evidence type="ECO:0000256" key="2">
    <source>
        <dbReference type="ARBA" id="ARBA00022729"/>
    </source>
</evidence>
<dbReference type="Pfam" id="PF04333">
    <property type="entry name" value="MlaA"/>
    <property type="match status" value="1"/>
</dbReference>
<evidence type="ECO:0000256" key="1">
    <source>
        <dbReference type="ARBA" id="ARBA00010634"/>
    </source>
</evidence>
<feature type="chain" id="PRO_5012219135" evidence="3">
    <location>
        <begin position="21"/>
        <end position="270"/>
    </location>
</feature>
<dbReference type="GO" id="GO:0016020">
    <property type="term" value="C:membrane"/>
    <property type="evidence" value="ECO:0007669"/>
    <property type="project" value="InterPro"/>
</dbReference>
<proteinExistence type="inferred from homology"/>
<organism evidence="4 5">
    <name type="scientific">Pseudomonas nitroreducens</name>
    <dbReference type="NCBI Taxonomy" id="46680"/>
    <lineage>
        <taxon>Bacteria</taxon>
        <taxon>Pseudomonadati</taxon>
        <taxon>Pseudomonadota</taxon>
        <taxon>Gammaproteobacteria</taxon>
        <taxon>Pseudomonadales</taxon>
        <taxon>Pseudomonadaceae</taxon>
        <taxon>Pseudomonas</taxon>
    </lineage>
</organism>
<dbReference type="PANTHER" id="PTHR30035:SF3">
    <property type="entry name" value="INTERMEMBRANE PHOSPHOLIPID TRANSPORT SYSTEM LIPOPROTEIN MLAA"/>
    <property type="match status" value="1"/>
</dbReference>
<dbReference type="STRING" id="46680.GCA_000807755_04266"/>
<comment type="similarity">
    <text evidence="1">Belongs to the MlaA family.</text>
</comment>
<dbReference type="RefSeq" id="WP_088416547.1">
    <property type="nucleotide sequence ID" value="NZ_NJBA01000002.1"/>
</dbReference>
<dbReference type="PROSITE" id="PS51257">
    <property type="entry name" value="PROKAR_LIPOPROTEIN"/>
    <property type="match status" value="1"/>
</dbReference>
<dbReference type="PRINTS" id="PR01805">
    <property type="entry name" value="VACJLIPOPROT"/>
</dbReference>
<evidence type="ECO:0000313" key="5">
    <source>
        <dbReference type="Proteomes" id="UP000198145"/>
    </source>
</evidence>
<gene>
    <name evidence="4" type="ORF">CEG18_05015</name>
</gene>
<evidence type="ECO:0000313" key="4">
    <source>
        <dbReference type="EMBL" id="OWP51630.1"/>
    </source>
</evidence>
<dbReference type="EMBL" id="NJBA01000002">
    <property type="protein sequence ID" value="OWP51630.1"/>
    <property type="molecule type" value="Genomic_DNA"/>
</dbReference>
<feature type="signal peptide" evidence="3">
    <location>
        <begin position="1"/>
        <end position="20"/>
    </location>
</feature>
<dbReference type="eggNOG" id="COG2853">
    <property type="taxonomic scope" value="Bacteria"/>
</dbReference>
<name>A0A246FDX2_PSENT</name>